<gene>
    <name evidence="1" type="ORF">Q7A36_10615</name>
</gene>
<proteinExistence type="predicted"/>
<dbReference type="SUPFAM" id="SSF51197">
    <property type="entry name" value="Clavaminate synthase-like"/>
    <property type="match status" value="1"/>
</dbReference>
<evidence type="ECO:0008006" key="3">
    <source>
        <dbReference type="Google" id="ProtNLM"/>
    </source>
</evidence>
<reference evidence="1 2" key="1">
    <citation type="submission" date="2023-08" db="EMBL/GenBank/DDBJ databases">
        <title>The draft genome sequence of Paracraurococcus sp. LOR1-02.</title>
        <authorList>
            <person name="Kingkaew E."/>
            <person name="Tanasupawat S."/>
        </authorList>
    </citation>
    <scope>NUCLEOTIDE SEQUENCE [LARGE SCALE GENOMIC DNA]</scope>
    <source>
        <strain evidence="1 2">LOR1-02</strain>
    </source>
</reference>
<accession>A0ABT9DY19</accession>
<dbReference type="EMBL" id="JAUTWS010000008">
    <property type="protein sequence ID" value="MDO9708792.1"/>
    <property type="molecule type" value="Genomic_DNA"/>
</dbReference>
<dbReference type="Gene3D" id="2.60.120.620">
    <property type="entry name" value="q2cbj1_9rhob like domain"/>
    <property type="match status" value="1"/>
</dbReference>
<comment type="caution">
    <text evidence="1">The sequence shown here is derived from an EMBL/GenBank/DDBJ whole genome shotgun (WGS) entry which is preliminary data.</text>
</comment>
<sequence>MLLQQINANAGWGRVPRLVSRMPRLLHDIRSHPGWLPFFAFGRFMAARRLVSALAVRRGGRVAAVEGACRGDLIGPTVREAVETLWRDGICPGVCLSPEVVAEIQAFAGSRPCQGGLNWTTRFWPEEREAVERATGQSLVVGHFPDNEQDCPTIGRLIRDPWLHAVASGYFGTAATLLDVRLWWSFPSSVQSRAALKLAGQDTFHYDMTDWHQLKFFFYVTEVGPKTGPHRFVRGTHARRPLGHQVSPFSSKTDAEILATYGPEAMMTLTGPAGFGFAEDPFGYHTGATVQEGRRLCLEVSFGITGMLRRRDYGGPAAMPN</sequence>
<organism evidence="1 2">
    <name type="scientific">Paracraurococcus lichenis</name>
    <dbReference type="NCBI Taxonomy" id="3064888"/>
    <lineage>
        <taxon>Bacteria</taxon>
        <taxon>Pseudomonadati</taxon>
        <taxon>Pseudomonadota</taxon>
        <taxon>Alphaproteobacteria</taxon>
        <taxon>Acetobacterales</taxon>
        <taxon>Roseomonadaceae</taxon>
        <taxon>Paracraurococcus</taxon>
    </lineage>
</organism>
<dbReference type="Proteomes" id="UP001243009">
    <property type="component" value="Unassembled WGS sequence"/>
</dbReference>
<dbReference type="RefSeq" id="WP_305103657.1">
    <property type="nucleotide sequence ID" value="NZ_JAUTWS010000008.1"/>
</dbReference>
<keyword evidence="2" id="KW-1185">Reference proteome</keyword>
<protein>
    <recommendedName>
        <fullName evidence="3">Phytanoyl-CoA dioxygenase (PhyH)</fullName>
    </recommendedName>
</protein>
<evidence type="ECO:0000313" key="1">
    <source>
        <dbReference type="EMBL" id="MDO9708792.1"/>
    </source>
</evidence>
<name>A0ABT9DY19_9PROT</name>
<evidence type="ECO:0000313" key="2">
    <source>
        <dbReference type="Proteomes" id="UP001243009"/>
    </source>
</evidence>